<gene>
    <name evidence="1" type="primary">Necator_chrII.g4743</name>
    <name evidence="1" type="ORF">RB195_016951</name>
</gene>
<comment type="caution">
    <text evidence="1">The sequence shown here is derived from an EMBL/GenBank/DDBJ whole genome shotgun (WGS) entry which is preliminary data.</text>
</comment>
<dbReference type="EMBL" id="JAVFWL010000002">
    <property type="protein sequence ID" value="KAK6732883.1"/>
    <property type="molecule type" value="Genomic_DNA"/>
</dbReference>
<dbReference type="Proteomes" id="UP001303046">
    <property type="component" value="Unassembled WGS sequence"/>
</dbReference>
<reference evidence="1 2" key="1">
    <citation type="submission" date="2023-08" db="EMBL/GenBank/DDBJ databases">
        <title>A Necator americanus chromosomal reference genome.</title>
        <authorList>
            <person name="Ilik V."/>
            <person name="Petrzelkova K.J."/>
            <person name="Pardy F."/>
            <person name="Fuh T."/>
            <person name="Niatou-Singa F.S."/>
            <person name="Gouil Q."/>
            <person name="Baker L."/>
            <person name="Ritchie M.E."/>
            <person name="Jex A.R."/>
            <person name="Gazzola D."/>
            <person name="Li H."/>
            <person name="Toshio Fujiwara R."/>
            <person name="Zhan B."/>
            <person name="Aroian R.V."/>
            <person name="Pafco B."/>
            <person name="Schwarz E.M."/>
        </authorList>
    </citation>
    <scope>NUCLEOTIDE SEQUENCE [LARGE SCALE GENOMIC DNA]</scope>
    <source>
        <strain evidence="1 2">Aroian</strain>
        <tissue evidence="1">Whole animal</tissue>
    </source>
</reference>
<name>A0ABR1C2X2_NECAM</name>
<sequence>MISIYENETDVDRKRYLMRQSNYNFVTMSGAKKAYNINKRYCDHMMNALLLHDGSNIAMTVRAKSVDIEIKRMLRNITVTISTVVESIKSMHMKARSSVITIYIL</sequence>
<evidence type="ECO:0000313" key="1">
    <source>
        <dbReference type="EMBL" id="KAK6732883.1"/>
    </source>
</evidence>
<keyword evidence="2" id="KW-1185">Reference proteome</keyword>
<accession>A0ABR1C2X2</accession>
<protein>
    <submittedName>
        <fullName evidence="1">Uncharacterized protein</fullName>
    </submittedName>
</protein>
<organism evidence="1 2">
    <name type="scientific">Necator americanus</name>
    <name type="common">Human hookworm</name>
    <dbReference type="NCBI Taxonomy" id="51031"/>
    <lineage>
        <taxon>Eukaryota</taxon>
        <taxon>Metazoa</taxon>
        <taxon>Ecdysozoa</taxon>
        <taxon>Nematoda</taxon>
        <taxon>Chromadorea</taxon>
        <taxon>Rhabditida</taxon>
        <taxon>Rhabditina</taxon>
        <taxon>Rhabditomorpha</taxon>
        <taxon>Strongyloidea</taxon>
        <taxon>Ancylostomatidae</taxon>
        <taxon>Bunostominae</taxon>
        <taxon>Necator</taxon>
    </lineage>
</organism>
<proteinExistence type="predicted"/>
<evidence type="ECO:0000313" key="2">
    <source>
        <dbReference type="Proteomes" id="UP001303046"/>
    </source>
</evidence>